<evidence type="ECO:0000313" key="8">
    <source>
        <dbReference type="Proteomes" id="UP000196531"/>
    </source>
</evidence>
<reference evidence="8" key="1">
    <citation type="journal article" date="2017" name="Proc. Natl. Acad. Sci. U.S.A.">
        <title>Simulation of Deepwater Horizon oil plume reveals substrate specialization within a complex community of hydrocarbon-degraders.</title>
        <authorList>
            <person name="Hu P."/>
            <person name="Dubinsky E.A."/>
            <person name="Probst A.J."/>
            <person name="Wang J."/>
            <person name="Sieber C.M.K."/>
            <person name="Tom L.M."/>
            <person name="Gardinali P."/>
            <person name="Banfield J.F."/>
            <person name="Atlas R.M."/>
            <person name="Andersen G.L."/>
        </authorList>
    </citation>
    <scope>NUCLEOTIDE SEQUENCE [LARGE SCALE GENOMIC DNA]</scope>
</reference>
<dbReference type="SUPFAM" id="SSF109755">
    <property type="entry name" value="PhoU-like"/>
    <property type="match status" value="1"/>
</dbReference>
<feature type="transmembrane region" description="Helical" evidence="6">
    <location>
        <begin position="213"/>
        <end position="238"/>
    </location>
</feature>
<evidence type="ECO:0000256" key="4">
    <source>
        <dbReference type="ARBA" id="ARBA00022989"/>
    </source>
</evidence>
<feature type="transmembrane region" description="Helical" evidence="6">
    <location>
        <begin position="110"/>
        <end position="127"/>
    </location>
</feature>
<dbReference type="GO" id="GO:0005886">
    <property type="term" value="C:plasma membrane"/>
    <property type="evidence" value="ECO:0007669"/>
    <property type="project" value="UniProtKB-SubCell"/>
</dbReference>
<evidence type="ECO:0000256" key="3">
    <source>
        <dbReference type="ARBA" id="ARBA00022692"/>
    </source>
</evidence>
<dbReference type="NCBIfam" id="TIGR00704">
    <property type="entry name" value="NaPi_cotrn_rel"/>
    <property type="match status" value="1"/>
</dbReference>
<accession>A0A1Y5F318</accession>
<dbReference type="EMBL" id="MAAO01000012">
    <property type="protein sequence ID" value="OUR94049.1"/>
    <property type="molecule type" value="Genomic_DNA"/>
</dbReference>
<dbReference type="GO" id="GO:0005436">
    <property type="term" value="F:sodium:phosphate symporter activity"/>
    <property type="evidence" value="ECO:0007669"/>
    <property type="project" value="InterPro"/>
</dbReference>
<evidence type="ECO:0000256" key="6">
    <source>
        <dbReference type="SAM" id="Phobius"/>
    </source>
</evidence>
<feature type="transmembrane region" description="Helical" evidence="6">
    <location>
        <begin position="81"/>
        <end position="103"/>
    </location>
</feature>
<dbReference type="PANTHER" id="PTHR10010">
    <property type="entry name" value="SOLUTE CARRIER FAMILY 34 SODIUM PHOSPHATE , MEMBER 2-RELATED"/>
    <property type="match status" value="1"/>
</dbReference>
<feature type="transmembrane region" description="Helical" evidence="6">
    <location>
        <begin position="6"/>
        <end position="21"/>
    </location>
</feature>
<comment type="subcellular location">
    <subcellularLocation>
        <location evidence="1">Cell membrane</location>
        <topology evidence="1">Multi-pass membrane protein</topology>
    </subcellularLocation>
</comment>
<keyword evidence="4 6" id="KW-1133">Transmembrane helix</keyword>
<name>A0A1Y5F318_9BACT</name>
<proteinExistence type="predicted"/>
<organism evidence="7 8">
    <name type="scientific">Halobacteriovorax marinus</name>
    <dbReference type="NCBI Taxonomy" id="97084"/>
    <lineage>
        <taxon>Bacteria</taxon>
        <taxon>Pseudomonadati</taxon>
        <taxon>Bdellovibrionota</taxon>
        <taxon>Bacteriovoracia</taxon>
        <taxon>Bacteriovoracales</taxon>
        <taxon>Halobacteriovoraceae</taxon>
        <taxon>Halobacteriovorax</taxon>
    </lineage>
</organism>
<dbReference type="InterPro" id="IPR038078">
    <property type="entry name" value="PhoU-like_sf"/>
</dbReference>
<evidence type="ECO:0000313" key="7">
    <source>
        <dbReference type="EMBL" id="OUR94049.1"/>
    </source>
</evidence>
<dbReference type="PANTHER" id="PTHR10010:SF46">
    <property type="entry name" value="SODIUM-DEPENDENT PHOSPHATE TRANSPORT PROTEIN 2B"/>
    <property type="match status" value="1"/>
</dbReference>
<comment type="caution">
    <text evidence="7">The sequence shown here is derived from an EMBL/GenBank/DDBJ whole genome shotgun (WGS) entry which is preliminary data.</text>
</comment>
<feature type="transmembrane region" description="Helical" evidence="6">
    <location>
        <begin position="291"/>
        <end position="318"/>
    </location>
</feature>
<dbReference type="InterPro" id="IPR004633">
    <property type="entry name" value="NaPi_cotrn-rel/YqeW-like"/>
</dbReference>
<feature type="transmembrane region" description="Helical" evidence="6">
    <location>
        <begin position="50"/>
        <end position="75"/>
    </location>
</feature>
<evidence type="ECO:0000256" key="5">
    <source>
        <dbReference type="ARBA" id="ARBA00023136"/>
    </source>
</evidence>
<dbReference type="Pfam" id="PF02690">
    <property type="entry name" value="Na_Pi_cotrans"/>
    <property type="match status" value="2"/>
</dbReference>
<gene>
    <name evidence="7" type="ORF">A9Q84_18220</name>
</gene>
<protein>
    <submittedName>
        <fullName evidence="7">Uncharacterized protein</fullName>
    </submittedName>
</protein>
<feature type="transmembrane region" description="Helical" evidence="6">
    <location>
        <begin position="250"/>
        <end position="271"/>
    </location>
</feature>
<sequence>MEAFKIIYTVLGGLGLFFYGMKNMSEALQSVAGEVVKNTINTITKNRVSAVIVGTIVTVVVQSSSVTTVMVVGFVNAGLMNLTQAIGVIFGANIGTTITGWIISIKIGKYGLLLIGMGIFPLLFGKTNKVRQIGRILFSVGMIFFGLKIMSGAFKPLRSMPEFLDMISYFSEQNYGSYFACIIVGCILTMVVQSSSAMLGITMAMATSGVIEFHTAAALVLGENIGTTITALLASVGANVTAKRAARAHAIFNTLGVITVFSFFPIYVNFIDWIVPGDANLANAAGDFTNIAVHIATGHTIFNVTATIIFIPLLHILANVVIKITPDKGEKEQHHLVMLSDPNTLFPATALAQVEAEVEKMKDIVGRLYSLAGEIFIEDSKKPLSEIMIKAKDYENITDNIQKEVTVFIVKVMEKPLSEMESQKARSLLKEVDELESIADYIEKLICYAERNPIDEILKGEAKSEFVSFYNDVKEFYESVSQQISDKKVDTSVVKRRSEVLRLKAESIRSNHLERISKGEFDALTALTYSDMIVALRKIRSHTQNVAEAYA</sequence>
<keyword evidence="3 6" id="KW-0812">Transmembrane</keyword>
<dbReference type="InterPro" id="IPR003841">
    <property type="entry name" value="Na/Pi_transpt"/>
</dbReference>
<dbReference type="GO" id="GO:0044341">
    <property type="term" value="P:sodium-dependent phosphate transport"/>
    <property type="evidence" value="ECO:0007669"/>
    <property type="project" value="InterPro"/>
</dbReference>
<feature type="transmembrane region" description="Helical" evidence="6">
    <location>
        <begin position="133"/>
        <end position="154"/>
    </location>
</feature>
<dbReference type="AlphaFoldDB" id="A0A1Y5F318"/>
<evidence type="ECO:0000256" key="2">
    <source>
        <dbReference type="ARBA" id="ARBA00022475"/>
    </source>
</evidence>
<evidence type="ECO:0000256" key="1">
    <source>
        <dbReference type="ARBA" id="ARBA00004651"/>
    </source>
</evidence>
<dbReference type="NCBIfam" id="NF037997">
    <property type="entry name" value="Na_Pi_symport"/>
    <property type="match status" value="1"/>
</dbReference>
<feature type="transmembrane region" description="Helical" evidence="6">
    <location>
        <begin position="175"/>
        <end position="193"/>
    </location>
</feature>
<dbReference type="Proteomes" id="UP000196531">
    <property type="component" value="Unassembled WGS sequence"/>
</dbReference>
<dbReference type="Gene3D" id="1.20.58.220">
    <property type="entry name" value="Phosphate transport system protein phou homolog 2, domain 2"/>
    <property type="match status" value="1"/>
</dbReference>
<keyword evidence="5 6" id="KW-0472">Membrane</keyword>
<keyword evidence="2" id="KW-1003">Cell membrane</keyword>